<dbReference type="SMART" id="SM00326">
    <property type="entry name" value="SH3"/>
    <property type="match status" value="1"/>
</dbReference>
<feature type="region of interest" description="Disordered" evidence="3">
    <location>
        <begin position="395"/>
        <end position="461"/>
    </location>
</feature>
<evidence type="ECO:0000256" key="1">
    <source>
        <dbReference type="ARBA" id="ARBA00022443"/>
    </source>
</evidence>
<dbReference type="InterPro" id="IPR036028">
    <property type="entry name" value="SH3-like_dom_sf"/>
</dbReference>
<dbReference type="Proteomes" id="UP000268321">
    <property type="component" value="Unassembled WGS sequence"/>
</dbReference>
<gene>
    <name evidence="5" type="ORF">METBISCDRAFT_26068</name>
</gene>
<dbReference type="InterPro" id="IPR057402">
    <property type="entry name" value="AIM3_BBC1_C"/>
</dbReference>
<evidence type="ECO:0000256" key="3">
    <source>
        <dbReference type="SAM" id="MobiDB-lite"/>
    </source>
</evidence>
<dbReference type="Pfam" id="PF25459">
    <property type="entry name" value="AIM3_BBC1_C"/>
    <property type="match status" value="1"/>
</dbReference>
<dbReference type="EMBL" id="ML004434">
    <property type="protein sequence ID" value="RKP32119.1"/>
    <property type="molecule type" value="Genomic_DNA"/>
</dbReference>
<protein>
    <recommendedName>
        <fullName evidence="4">SH3 domain-containing protein</fullName>
    </recommendedName>
</protein>
<name>A0A4V1J3H9_9ASCO</name>
<dbReference type="InterPro" id="IPR001452">
    <property type="entry name" value="SH3_domain"/>
</dbReference>
<dbReference type="AlphaFoldDB" id="A0A4V1J3H9"/>
<feature type="compositionally biased region" description="Polar residues" evidence="3">
    <location>
        <begin position="284"/>
        <end position="296"/>
    </location>
</feature>
<evidence type="ECO:0000259" key="4">
    <source>
        <dbReference type="PROSITE" id="PS50002"/>
    </source>
</evidence>
<accession>A0A4V1J3H9</accession>
<sequence>MELPFTVRSVLEYKSEYEDDLTFRAGAVITVTAIEDQDWYTGTFDGRTGMFPKSFVKLERSGVAPVEREGQERVGREAAVDEMEQVELEVEEEAGELEPVLEAQSYALKPAPSDSLNTVKAELKRDLKEVLAGLKKSPKEVAKEAAKKVPPVRAPGAIPPKQAKPTAAMPSVPVTMPQNLRKDPYAINKQFIGAGKSSYVPPVAPRDQSNVVHGFHDVVSGAEIVRADDAKDEPAEPNLSLKERIALLHNSQREELEKSARKKKEKEKKAALKSQNTAFLLESATVSGQATGNTDGDASLGNVDVNDGAREIEAVLHEESDEAPDEEKEDVDQDEGEEEDGEDDENEKEEDEDEEDARRRRLVERMAKISGGRNMFGMMGMAGPFGAPVETALKKPKAAKRSASTKPALASPSAVASAPEVPPSALPLPGMAVFGKPKGDVSAGQGYASDGPGDASDFQGDAHDARFEDTAAGVDAGADVGAESAGTKEEENVSNRDAEHLGVSLETSVRAPLLLEAFLPPRTGAMPANMQEAVLYSESTSWDADEEVSDLGGIAVQNEHLRARSCVTRVKVPPPPPVAPLSSAAALPVPSVPSVPPIPATSSLPLVPRAAPPVPNAAPPVPNAAPPVPKAAPPVPKAVPPGAPLVPAPGKIIAHPPVPFLPKSYPVFPGIPSAKTVNTHISEAQTVGPDDECDAAAELHFGDAPRTPAAKATTFAHASHDAESPCRSSIEGVSRTLPMGSKSSVCSTRSDVDAAEKDLGAVRDEVSPFDASSEWWAHGKLPQCLRDHFGKDLMYEVDTHEMVKRGGRVVVYKDYYIIYADLSQLLIDVQYDKVSPRDSVVLGRLEVRPPPQFRKLLLQEYSSSIGALILQSAQRLQELQLPTGVVTNVFINAKINFPWILPPVGNTAFGATVYESVGHQVTVYDAIRPGDIVCMNQAWFSSGEGLFVVGEKANFPAVVVEYDAAHNTLHAIENDEDGNGSVRTYNLGDILKGHVRVFRAVKREYMGW</sequence>
<feature type="compositionally biased region" description="Basic and acidic residues" evidence="3">
    <location>
        <begin position="250"/>
        <end position="259"/>
    </location>
</feature>
<dbReference type="OrthoDB" id="207120at2759"/>
<feature type="compositionally biased region" description="Basic and acidic residues" evidence="3">
    <location>
        <begin position="307"/>
        <end position="318"/>
    </location>
</feature>
<evidence type="ECO:0000313" key="6">
    <source>
        <dbReference type="Proteomes" id="UP000268321"/>
    </source>
</evidence>
<dbReference type="PANTHER" id="PTHR46026">
    <property type="entry name" value="RHO-TYPE GUANINE NUCLEOTIDE EXCHANGE FACTOR, ISOFORM F"/>
    <property type="match status" value="1"/>
</dbReference>
<evidence type="ECO:0000313" key="5">
    <source>
        <dbReference type="EMBL" id="RKP32119.1"/>
    </source>
</evidence>
<dbReference type="PANTHER" id="PTHR46026:SF1">
    <property type="entry name" value="RHO-TYPE GUANINE NUCLEOTIDE EXCHANGE FACTOR, ISOFORM F"/>
    <property type="match status" value="1"/>
</dbReference>
<keyword evidence="1 2" id="KW-0728">SH3 domain</keyword>
<feature type="compositionally biased region" description="Low complexity" evidence="3">
    <location>
        <begin position="407"/>
        <end position="419"/>
    </location>
</feature>
<feature type="region of interest" description="Disordered" evidence="3">
    <location>
        <begin position="145"/>
        <end position="180"/>
    </location>
</feature>
<dbReference type="PROSITE" id="PS50002">
    <property type="entry name" value="SH3"/>
    <property type="match status" value="1"/>
</dbReference>
<reference evidence="6" key="1">
    <citation type="journal article" date="2018" name="Nat. Microbiol.">
        <title>Leveraging single-cell genomics to expand the fungal tree of life.</title>
        <authorList>
            <person name="Ahrendt S.R."/>
            <person name="Quandt C.A."/>
            <person name="Ciobanu D."/>
            <person name="Clum A."/>
            <person name="Salamov A."/>
            <person name="Andreopoulos B."/>
            <person name="Cheng J.F."/>
            <person name="Woyke T."/>
            <person name="Pelin A."/>
            <person name="Henrissat B."/>
            <person name="Reynolds N.K."/>
            <person name="Benny G.L."/>
            <person name="Smith M.E."/>
            <person name="James T.Y."/>
            <person name="Grigoriev I.V."/>
        </authorList>
    </citation>
    <scope>NUCLEOTIDE SEQUENCE [LARGE SCALE GENOMIC DNA]</scope>
    <source>
        <strain evidence="6">Baker2002</strain>
    </source>
</reference>
<dbReference type="Gene3D" id="2.30.30.40">
    <property type="entry name" value="SH3 Domains"/>
    <property type="match status" value="1"/>
</dbReference>
<feature type="region of interest" description="Disordered" evidence="3">
    <location>
        <begin position="250"/>
        <end position="377"/>
    </location>
</feature>
<organism evidence="5 6">
    <name type="scientific">Metschnikowia bicuspidata</name>
    <dbReference type="NCBI Taxonomy" id="27322"/>
    <lineage>
        <taxon>Eukaryota</taxon>
        <taxon>Fungi</taxon>
        <taxon>Dikarya</taxon>
        <taxon>Ascomycota</taxon>
        <taxon>Saccharomycotina</taxon>
        <taxon>Pichiomycetes</taxon>
        <taxon>Metschnikowiaceae</taxon>
        <taxon>Metschnikowia</taxon>
    </lineage>
</organism>
<proteinExistence type="predicted"/>
<dbReference type="SUPFAM" id="SSF50044">
    <property type="entry name" value="SH3-domain"/>
    <property type="match status" value="1"/>
</dbReference>
<keyword evidence="6" id="KW-1185">Reference proteome</keyword>
<evidence type="ECO:0000256" key="2">
    <source>
        <dbReference type="PROSITE-ProRule" id="PRU00192"/>
    </source>
</evidence>
<feature type="domain" description="SH3" evidence="4">
    <location>
        <begin position="2"/>
        <end position="61"/>
    </location>
</feature>
<dbReference type="Pfam" id="PF00018">
    <property type="entry name" value="SH3_1"/>
    <property type="match status" value="1"/>
</dbReference>
<feature type="compositionally biased region" description="Acidic residues" evidence="3">
    <location>
        <begin position="319"/>
        <end position="355"/>
    </location>
</feature>